<dbReference type="UniPathway" id="UPA00379">
    <property type="reaction ID" value="UER00549"/>
</dbReference>
<dbReference type="CDD" id="cd00332">
    <property type="entry name" value="PAL-HAL"/>
    <property type="match status" value="1"/>
</dbReference>
<dbReference type="NCBIfam" id="NF006871">
    <property type="entry name" value="PRK09367.1"/>
    <property type="match status" value="1"/>
</dbReference>
<dbReference type="Proteomes" id="UP000244240">
    <property type="component" value="Unassembled WGS sequence"/>
</dbReference>
<organism evidence="8 9">
    <name type="scientific">Melghirimyces profundicolus</name>
    <dbReference type="NCBI Taxonomy" id="1242148"/>
    <lineage>
        <taxon>Bacteria</taxon>
        <taxon>Bacillati</taxon>
        <taxon>Bacillota</taxon>
        <taxon>Bacilli</taxon>
        <taxon>Bacillales</taxon>
        <taxon>Thermoactinomycetaceae</taxon>
        <taxon>Melghirimyces</taxon>
    </lineage>
</organism>
<proteinExistence type="inferred from homology"/>
<keyword evidence="4 7" id="KW-0456">Lyase</keyword>
<dbReference type="GO" id="GO:0019556">
    <property type="term" value="P:L-histidine catabolic process to glutamate and formamide"/>
    <property type="evidence" value="ECO:0007669"/>
    <property type="project" value="UniProtKB-UniPathway"/>
</dbReference>
<evidence type="ECO:0000313" key="9">
    <source>
        <dbReference type="Proteomes" id="UP000244240"/>
    </source>
</evidence>
<dbReference type="EMBL" id="QBKR01000009">
    <property type="protein sequence ID" value="PTX60343.1"/>
    <property type="molecule type" value="Genomic_DNA"/>
</dbReference>
<dbReference type="GO" id="GO:0004397">
    <property type="term" value="F:histidine ammonia-lyase activity"/>
    <property type="evidence" value="ECO:0007669"/>
    <property type="project" value="UniProtKB-UniRule"/>
</dbReference>
<dbReference type="InterPro" id="IPR001106">
    <property type="entry name" value="Aromatic_Lyase"/>
</dbReference>
<keyword evidence="3" id="KW-0369">Histidine metabolism</keyword>
<accession>A0A2T6BWA4</accession>
<evidence type="ECO:0000256" key="7">
    <source>
        <dbReference type="RuleBase" id="RU003954"/>
    </source>
</evidence>
<gene>
    <name evidence="8" type="ORF">C8P63_109108</name>
</gene>
<dbReference type="GO" id="GO:0019557">
    <property type="term" value="P:L-histidine catabolic process to glutamate and formate"/>
    <property type="evidence" value="ECO:0007669"/>
    <property type="project" value="UniProtKB-UniPathway"/>
</dbReference>
<evidence type="ECO:0000256" key="1">
    <source>
        <dbReference type="ARBA" id="ARBA00005113"/>
    </source>
</evidence>
<dbReference type="GO" id="GO:0005737">
    <property type="term" value="C:cytoplasm"/>
    <property type="evidence" value="ECO:0007669"/>
    <property type="project" value="InterPro"/>
</dbReference>
<name>A0A2T6BWA4_9BACL</name>
<dbReference type="InterPro" id="IPR008948">
    <property type="entry name" value="L-Aspartase-like"/>
</dbReference>
<evidence type="ECO:0000256" key="3">
    <source>
        <dbReference type="ARBA" id="ARBA00022808"/>
    </source>
</evidence>
<comment type="caution">
    <text evidence="8">The sequence shown here is derived from an EMBL/GenBank/DDBJ whole genome shotgun (WGS) entry which is preliminary data.</text>
</comment>
<dbReference type="EC" id="4.3.1.3" evidence="2 6"/>
<dbReference type="Gene3D" id="1.10.275.10">
    <property type="entry name" value="Fumarase/aspartase (N-terminal domain)"/>
    <property type="match status" value="1"/>
</dbReference>
<dbReference type="Gene3D" id="1.20.200.10">
    <property type="entry name" value="Fumarase/aspartase (Central domain)"/>
    <property type="match status" value="1"/>
</dbReference>
<protein>
    <recommendedName>
        <fullName evidence="2 6">Histidine ammonia-lyase</fullName>
        <ecNumber evidence="2 6">4.3.1.3</ecNumber>
    </recommendedName>
</protein>
<comment type="pathway">
    <text evidence="1">Amino-acid degradation; L-histidine degradation into L-glutamate; N-formimidoyl-L-glutamate from L-histidine: step 1/3.</text>
</comment>
<dbReference type="AlphaFoldDB" id="A0A2T6BWA4"/>
<dbReference type="InterPro" id="IPR005921">
    <property type="entry name" value="HutH"/>
</dbReference>
<reference evidence="8 9" key="1">
    <citation type="submission" date="2018-04" db="EMBL/GenBank/DDBJ databases">
        <title>Genomic Encyclopedia of Archaeal and Bacterial Type Strains, Phase II (KMG-II): from individual species to whole genera.</title>
        <authorList>
            <person name="Goeker M."/>
        </authorList>
    </citation>
    <scope>NUCLEOTIDE SEQUENCE [LARGE SCALE GENOMIC DNA]</scope>
    <source>
        <strain evidence="8 9">DSM 45787</strain>
    </source>
</reference>
<dbReference type="FunFam" id="1.10.275.10:FF:000005">
    <property type="entry name" value="Histidine ammonia-lyase"/>
    <property type="match status" value="1"/>
</dbReference>
<evidence type="ECO:0000313" key="8">
    <source>
        <dbReference type="EMBL" id="PTX60343.1"/>
    </source>
</evidence>
<evidence type="ECO:0000256" key="4">
    <source>
        <dbReference type="ARBA" id="ARBA00023239"/>
    </source>
</evidence>
<dbReference type="SUPFAM" id="SSF48557">
    <property type="entry name" value="L-aspartase-like"/>
    <property type="match status" value="1"/>
</dbReference>
<sequence length="512" mass="56686">MVQNKNQVIIGEQEFSIEELVSVARFYYPLKLSKNTKNRIEHTRGVVERFSAENRRIYGITTGVGENSRIPIPARDSVKLQKNLIMSHACGLGEPLEEEFVRAIMVLMIQNFSQGCSGIRLETVETLVRLLNEKITPVVPREGSLGYLSHQAHISLVMIGLGEAFYKDQRMSGRKALKEAGIEPITLREKEGLSLLNGTVDMTALGTMALFDSFNILKAADIISMMSFEALKGTPFAFDPRISKVKPHPGQQKTIINLKKILFNSEIAERYKNHRTQDALSIRSIPQVHGACKDAVHYVKQVIEREMNSATDNPLVFDDEEGGTCISSANCHGEAVSLAMDFLSISIAELANIAERRIFRLVSPQYSELPPFLIQGGGVNSGYMIPQYVAAALVSDNKVYSHPASVDSIMTSGGQEDHVSMGTSAALKALKVVRNAEKIIGIELMCSSQALENFRPLHPGKGTKAAYDIFREFVPRLDSDRVLYPDMNVAENLIHTGKLVKRTEEIIGPLQI</sequence>
<dbReference type="RefSeq" id="WP_108023063.1">
    <property type="nucleotide sequence ID" value="NZ_QBKR01000009.1"/>
</dbReference>
<evidence type="ECO:0000256" key="6">
    <source>
        <dbReference type="NCBIfam" id="TIGR01225"/>
    </source>
</evidence>
<dbReference type="PANTHER" id="PTHR10362">
    <property type="entry name" value="HISTIDINE AMMONIA-LYASE"/>
    <property type="match status" value="1"/>
</dbReference>
<dbReference type="NCBIfam" id="TIGR01225">
    <property type="entry name" value="hutH"/>
    <property type="match status" value="1"/>
</dbReference>
<dbReference type="Pfam" id="PF00221">
    <property type="entry name" value="Lyase_aromatic"/>
    <property type="match status" value="1"/>
</dbReference>
<dbReference type="InterPro" id="IPR024083">
    <property type="entry name" value="Fumarase/histidase_N"/>
</dbReference>
<evidence type="ECO:0000256" key="2">
    <source>
        <dbReference type="ARBA" id="ARBA00012994"/>
    </source>
</evidence>
<dbReference type="OrthoDB" id="9806955at2"/>
<evidence type="ECO:0000256" key="5">
    <source>
        <dbReference type="ARBA" id="ARBA00049269"/>
    </source>
</evidence>
<keyword evidence="9" id="KW-1185">Reference proteome</keyword>
<dbReference type="FunFam" id="1.20.200.10:FF:000003">
    <property type="entry name" value="Histidine ammonia-lyase"/>
    <property type="match status" value="1"/>
</dbReference>
<comment type="catalytic activity">
    <reaction evidence="5">
        <text>L-histidine = trans-urocanate + NH4(+)</text>
        <dbReference type="Rhea" id="RHEA:21232"/>
        <dbReference type="ChEBI" id="CHEBI:17771"/>
        <dbReference type="ChEBI" id="CHEBI:28938"/>
        <dbReference type="ChEBI" id="CHEBI:57595"/>
        <dbReference type="EC" id="4.3.1.3"/>
    </reaction>
</comment>
<comment type="similarity">
    <text evidence="7">Belongs to the PAL/histidase family.</text>
</comment>